<feature type="domain" description="Peptidoglycan binding-like" evidence="1">
    <location>
        <begin position="183"/>
        <end position="238"/>
    </location>
</feature>
<dbReference type="SUPFAM" id="SSF47090">
    <property type="entry name" value="PGBD-like"/>
    <property type="match status" value="1"/>
</dbReference>
<dbReference type="Gene3D" id="3.90.1720.10">
    <property type="entry name" value="endopeptidase domain like (from Nostoc punctiforme)"/>
    <property type="match status" value="1"/>
</dbReference>
<dbReference type="EMBL" id="CP024308">
    <property type="protein sequence ID" value="AUX78338.1"/>
    <property type="molecule type" value="Genomic_DNA"/>
</dbReference>
<keyword evidence="2" id="KW-0614">Plasmid</keyword>
<dbReference type="Pfam" id="PF01471">
    <property type="entry name" value="PG_binding_1"/>
    <property type="match status" value="1"/>
</dbReference>
<dbReference type="Proteomes" id="UP000239340">
    <property type="component" value="Plasmid pSfreNXT3a"/>
</dbReference>
<evidence type="ECO:0000313" key="2">
    <source>
        <dbReference type="EMBL" id="AUX78338.1"/>
    </source>
</evidence>
<dbReference type="Gene3D" id="1.10.101.10">
    <property type="entry name" value="PGBD-like superfamily/PGBD"/>
    <property type="match status" value="1"/>
</dbReference>
<dbReference type="InterPro" id="IPR036366">
    <property type="entry name" value="PGBDSf"/>
</dbReference>
<protein>
    <submittedName>
        <fullName evidence="2">Peptidoglycan-binding domain-containing protein</fullName>
    </submittedName>
</protein>
<dbReference type="AlphaFoldDB" id="A0A2L0HA15"/>
<name>A0A2L0HA15_RHIFR</name>
<dbReference type="RefSeq" id="WP_104840079.1">
    <property type="nucleotide sequence ID" value="NZ_CP024308.1"/>
</dbReference>
<proteinExistence type="predicted"/>
<evidence type="ECO:0000259" key="1">
    <source>
        <dbReference type="Pfam" id="PF01471"/>
    </source>
</evidence>
<gene>
    <name evidence="2" type="ORF">NXT3_PA00042</name>
</gene>
<evidence type="ECO:0000313" key="3">
    <source>
        <dbReference type="Proteomes" id="UP000239340"/>
    </source>
</evidence>
<geneLocation type="plasmid" evidence="3">
    <name>psfrenxt3a</name>
</geneLocation>
<organism evidence="2 3">
    <name type="scientific">Rhizobium fredii</name>
    <name type="common">Sinorhizobium fredii</name>
    <dbReference type="NCBI Taxonomy" id="380"/>
    <lineage>
        <taxon>Bacteria</taxon>
        <taxon>Pseudomonadati</taxon>
        <taxon>Pseudomonadota</taxon>
        <taxon>Alphaproteobacteria</taxon>
        <taxon>Hyphomicrobiales</taxon>
        <taxon>Rhizobiaceae</taxon>
        <taxon>Sinorhizobium/Ensifer group</taxon>
        <taxon>Sinorhizobium</taxon>
    </lineage>
</organism>
<sequence>MLYIGQDIIDIGSTKVGQKYVFGAVVPLDNPAWQGPWDCAEFASWCSYRAYGLIFGAGGAKKPASAEPYSGHWYADSKKFGHVISWQDALKIPGAALIRAPTPGKIGHVAFAIGDDERTLEARGAAFGVNIFGGAKSRSWTIGCLLPGVEYGSHLPTETAPTAEPDSNPPKGLLWLRRPNFKGPHVLALQKALLGKAIDPGPIDGEFGPMTAAAVLSFQVSHGLEVDGVVGPATAAALGLPFPITASAQDTDSFHKTNRLALSRSLTLPSPPADFDAIANISQSGKSFFATTASGERFIIGSVTRYTDDMTRAGLFQGKSAIKDSMRFGVYKGQDYTTAFGKWAHFIEPTLSAEGGARFATINTYDRAAFTFGAPQLAAHTPAQNFVVYFRQLLALPEADRHFPELSLRGNGSGDSTIHLKSDTGFIDLEEPVLVTRPNGKKEKQLARLMNYLNASPAAIDEAELSVSARLMNWLRLDPKAKELQIAVFIAQAKENLARAKTKVPGFDGSNWEVALWIMDILHQGRGTFAEMSTALASRRPVEELRRIGILKYKTRIETVSRSAKGLTDVLHGFTV</sequence>
<dbReference type="InterPro" id="IPR036365">
    <property type="entry name" value="PGBD-like_sf"/>
</dbReference>
<accession>A0A2L0HA15</accession>
<reference evidence="2 3" key="1">
    <citation type="submission" date="2017-10" db="EMBL/GenBank/DDBJ databases">
        <title>Analysis of the genome sequences of Rhizobium populations associated to common bean (phaseolus vulgaris).</title>
        <authorList>
            <person name="Bustos P."/>
            <person name="Santamaria R.I."/>
            <person name="Miranda-Sanchez F."/>
            <person name="Perez-Carrascal O."/>
            <person name="Juarez S."/>
            <person name="Lozano L."/>
            <person name="Martinez-Flores I."/>
            <person name="Vinuesa P."/>
            <person name="Martinez-Romero E."/>
            <person name="Cevallos M.A."/>
            <person name="Romero D."/>
            <person name="Davila G."/>
            <person name="Gonzalez V."/>
        </authorList>
    </citation>
    <scope>NUCLEOTIDE SEQUENCE [LARGE SCALE GENOMIC DNA]</scope>
    <source>
        <strain evidence="2 3">NXT3</strain>
        <plasmid evidence="3">Plasmid psfrenxt3a</plasmid>
    </source>
</reference>
<dbReference type="InterPro" id="IPR002477">
    <property type="entry name" value="Peptidoglycan-bd-like"/>
</dbReference>